<dbReference type="STRING" id="526218.Sterm_0841"/>
<keyword evidence="2" id="KW-1185">Reference proteome</keyword>
<gene>
    <name evidence="1" type="ordered locus">Sterm_0841</name>
</gene>
<dbReference type="Proteomes" id="UP000000845">
    <property type="component" value="Chromosome"/>
</dbReference>
<accession>D1AR25</accession>
<dbReference type="HOGENOM" id="CLU_2976719_0_0_0"/>
<reference evidence="1 2" key="2">
    <citation type="journal article" date="2010" name="Stand. Genomic Sci.">
        <title>Complete genome sequence of Sebaldella termitidis type strain (NCTC 11300).</title>
        <authorList>
            <person name="Harmon-Smith M."/>
            <person name="Celia L."/>
            <person name="Chertkov O."/>
            <person name="Lapidus A."/>
            <person name="Copeland A."/>
            <person name="Glavina Del Rio T."/>
            <person name="Nolan M."/>
            <person name="Lucas S."/>
            <person name="Tice H."/>
            <person name="Cheng J.F."/>
            <person name="Han C."/>
            <person name="Detter J.C."/>
            <person name="Bruce D."/>
            <person name="Goodwin L."/>
            <person name="Pitluck S."/>
            <person name="Pati A."/>
            <person name="Liolios K."/>
            <person name="Ivanova N."/>
            <person name="Mavromatis K."/>
            <person name="Mikhailova N."/>
            <person name="Chen A."/>
            <person name="Palaniappan K."/>
            <person name="Land M."/>
            <person name="Hauser L."/>
            <person name="Chang Y.J."/>
            <person name="Jeffries C.D."/>
            <person name="Brettin T."/>
            <person name="Goker M."/>
            <person name="Beck B."/>
            <person name="Bristow J."/>
            <person name="Eisen J.A."/>
            <person name="Markowitz V."/>
            <person name="Hugenholtz P."/>
            <person name="Kyrpides N.C."/>
            <person name="Klenk H.P."/>
            <person name="Chen F."/>
        </authorList>
    </citation>
    <scope>NUCLEOTIDE SEQUENCE [LARGE SCALE GENOMIC DNA]</scope>
    <source>
        <strain evidence="2">ATCC 33386 / NCTC 11300</strain>
    </source>
</reference>
<name>D1AR25_SEBTE</name>
<organism evidence="1 2">
    <name type="scientific">Sebaldella termitidis (strain ATCC 33386 / NCTC 11300)</name>
    <dbReference type="NCBI Taxonomy" id="526218"/>
    <lineage>
        <taxon>Bacteria</taxon>
        <taxon>Fusobacteriati</taxon>
        <taxon>Fusobacteriota</taxon>
        <taxon>Fusobacteriia</taxon>
        <taxon>Fusobacteriales</taxon>
        <taxon>Leptotrichiaceae</taxon>
        <taxon>Sebaldella</taxon>
    </lineage>
</organism>
<dbReference type="KEGG" id="str:Sterm_0841"/>
<evidence type="ECO:0008006" key="3">
    <source>
        <dbReference type="Google" id="ProtNLM"/>
    </source>
</evidence>
<dbReference type="EMBL" id="CP001739">
    <property type="protein sequence ID" value="ACZ07713.1"/>
    <property type="molecule type" value="Genomic_DNA"/>
</dbReference>
<evidence type="ECO:0000313" key="1">
    <source>
        <dbReference type="EMBL" id="ACZ07713.1"/>
    </source>
</evidence>
<sequence length="58" mass="6699">MKNKIEIRCKKCGKLAMEIEVEGRVKYDFKCKRCSCKNIGIVKGLRRKYGTNLTIMDG</sequence>
<proteinExistence type="predicted"/>
<dbReference type="RefSeq" id="WP_012860309.1">
    <property type="nucleotide sequence ID" value="NC_013517.1"/>
</dbReference>
<evidence type="ECO:0000313" key="2">
    <source>
        <dbReference type="Proteomes" id="UP000000845"/>
    </source>
</evidence>
<protein>
    <recommendedName>
        <fullName evidence="3">Mu-like prophage protein Com</fullName>
    </recommendedName>
</protein>
<dbReference type="AlphaFoldDB" id="D1AR25"/>
<reference evidence="2" key="1">
    <citation type="submission" date="2009-09" db="EMBL/GenBank/DDBJ databases">
        <title>The complete chromosome of Sebaldella termitidis ATCC 33386.</title>
        <authorList>
            <consortium name="US DOE Joint Genome Institute (JGI-PGF)"/>
            <person name="Lucas S."/>
            <person name="Copeland A."/>
            <person name="Lapidus A."/>
            <person name="Glavina del Rio T."/>
            <person name="Dalin E."/>
            <person name="Tice H."/>
            <person name="Bruce D."/>
            <person name="Goodwin L."/>
            <person name="Pitluck S."/>
            <person name="Kyrpides N."/>
            <person name="Mavromatis K."/>
            <person name="Ivanova N."/>
            <person name="Mikhailova N."/>
            <person name="Sims D."/>
            <person name="Meincke L."/>
            <person name="Brettin T."/>
            <person name="Detter J.C."/>
            <person name="Han C."/>
            <person name="Larimer F."/>
            <person name="Land M."/>
            <person name="Hauser L."/>
            <person name="Markowitz V."/>
            <person name="Cheng J.F."/>
            <person name="Hugenholtz P."/>
            <person name="Woyke T."/>
            <person name="Wu D."/>
            <person name="Eisen J.A."/>
        </authorList>
    </citation>
    <scope>NUCLEOTIDE SEQUENCE [LARGE SCALE GENOMIC DNA]</scope>
    <source>
        <strain evidence="2">ATCC 33386 / NCTC 11300</strain>
    </source>
</reference>